<organism evidence="2 3">
    <name type="scientific">Lactuca sativa</name>
    <name type="common">Garden lettuce</name>
    <dbReference type="NCBI Taxonomy" id="4236"/>
    <lineage>
        <taxon>Eukaryota</taxon>
        <taxon>Viridiplantae</taxon>
        <taxon>Streptophyta</taxon>
        <taxon>Embryophyta</taxon>
        <taxon>Tracheophyta</taxon>
        <taxon>Spermatophyta</taxon>
        <taxon>Magnoliopsida</taxon>
        <taxon>eudicotyledons</taxon>
        <taxon>Gunneridae</taxon>
        <taxon>Pentapetalae</taxon>
        <taxon>asterids</taxon>
        <taxon>campanulids</taxon>
        <taxon>Asterales</taxon>
        <taxon>Asteraceae</taxon>
        <taxon>Cichorioideae</taxon>
        <taxon>Cichorieae</taxon>
        <taxon>Lactucinae</taxon>
        <taxon>Lactuca</taxon>
    </lineage>
</organism>
<evidence type="ECO:0000256" key="1">
    <source>
        <dbReference type="SAM" id="MobiDB-lite"/>
    </source>
</evidence>
<sequence>MVEAAKIVLNELPEKMGDLGSITLPFHFGNLMTTRALADSGPKSKLTLRVGDDSVTLGIDQENKQTRPSEDKISSIYLDDGLLEKELALWYENNSKQFTFSLEEDFDDQRDLRELEKLLEESDANEDLSSFEETNSTCLDKNLQYDESNQHDKKESLEDDKAWNNKNHNSSIGLHMIDQRVKEVNPTTIKRTKPRALVSTTFEFFTFKPPDSQAYEESEVESVTSSDDKMMTEREIKIEKWKWRRWDNKKKKIRHGL</sequence>
<dbReference type="EMBL" id="NBSK02000008">
    <property type="protein sequence ID" value="KAJ0193552.1"/>
    <property type="molecule type" value="Genomic_DNA"/>
</dbReference>
<comment type="caution">
    <text evidence="2">The sequence shown here is derived from an EMBL/GenBank/DDBJ whole genome shotgun (WGS) entry which is preliminary data.</text>
</comment>
<protein>
    <submittedName>
        <fullName evidence="2">Uncharacterized protein</fullName>
    </submittedName>
</protein>
<evidence type="ECO:0000313" key="2">
    <source>
        <dbReference type="EMBL" id="KAJ0193552.1"/>
    </source>
</evidence>
<dbReference type="Proteomes" id="UP000235145">
    <property type="component" value="Unassembled WGS sequence"/>
</dbReference>
<accession>A0A9R1UT81</accession>
<dbReference type="AlphaFoldDB" id="A0A9R1UT81"/>
<name>A0A9R1UT81_LACSA</name>
<proteinExistence type="predicted"/>
<evidence type="ECO:0000313" key="3">
    <source>
        <dbReference type="Proteomes" id="UP000235145"/>
    </source>
</evidence>
<feature type="compositionally biased region" description="Basic and acidic residues" evidence="1">
    <location>
        <begin position="148"/>
        <end position="163"/>
    </location>
</feature>
<reference evidence="2 3" key="1">
    <citation type="journal article" date="2017" name="Nat. Commun.">
        <title>Genome assembly with in vitro proximity ligation data and whole-genome triplication in lettuce.</title>
        <authorList>
            <person name="Reyes-Chin-Wo S."/>
            <person name="Wang Z."/>
            <person name="Yang X."/>
            <person name="Kozik A."/>
            <person name="Arikit S."/>
            <person name="Song C."/>
            <person name="Xia L."/>
            <person name="Froenicke L."/>
            <person name="Lavelle D.O."/>
            <person name="Truco M.J."/>
            <person name="Xia R."/>
            <person name="Zhu S."/>
            <person name="Xu C."/>
            <person name="Xu H."/>
            <person name="Xu X."/>
            <person name="Cox K."/>
            <person name="Korf I."/>
            <person name="Meyers B.C."/>
            <person name="Michelmore R.W."/>
        </authorList>
    </citation>
    <scope>NUCLEOTIDE SEQUENCE [LARGE SCALE GENOMIC DNA]</scope>
    <source>
        <strain evidence="3">cv. Salinas</strain>
        <tissue evidence="2">Seedlings</tissue>
    </source>
</reference>
<gene>
    <name evidence="2" type="ORF">LSAT_V11C800414670</name>
</gene>
<keyword evidence="3" id="KW-1185">Reference proteome</keyword>
<feature type="region of interest" description="Disordered" evidence="1">
    <location>
        <begin position="123"/>
        <end position="169"/>
    </location>
</feature>